<accession>A0A368XMI8</accession>
<dbReference type="RefSeq" id="WP_147282914.1">
    <property type="nucleotide sequence ID" value="NZ_QPJK01000006.1"/>
</dbReference>
<dbReference type="Proteomes" id="UP000252884">
    <property type="component" value="Unassembled WGS sequence"/>
</dbReference>
<name>A0A368XMI8_9BURK</name>
<gene>
    <name evidence="2" type="ORF">DES41_10693</name>
</gene>
<reference evidence="2 3" key="1">
    <citation type="submission" date="2018-07" db="EMBL/GenBank/DDBJ databases">
        <title>Genomic Encyclopedia of Type Strains, Phase IV (KMG-IV): sequencing the most valuable type-strain genomes for metagenomic binning, comparative biology and taxonomic classification.</title>
        <authorList>
            <person name="Goeker M."/>
        </authorList>
    </citation>
    <scope>NUCLEOTIDE SEQUENCE [LARGE SCALE GENOMIC DNA]</scope>
    <source>
        <strain evidence="2 3">DSM 21634</strain>
    </source>
</reference>
<evidence type="ECO:0000313" key="3">
    <source>
        <dbReference type="Proteomes" id="UP000252884"/>
    </source>
</evidence>
<comment type="caution">
    <text evidence="2">The sequence shown here is derived from an EMBL/GenBank/DDBJ whole genome shotgun (WGS) entry which is preliminary data.</text>
</comment>
<keyword evidence="3" id="KW-1185">Reference proteome</keyword>
<evidence type="ECO:0000313" key="2">
    <source>
        <dbReference type="EMBL" id="RCW69222.1"/>
    </source>
</evidence>
<evidence type="ECO:0000256" key="1">
    <source>
        <dbReference type="SAM" id="MobiDB-lite"/>
    </source>
</evidence>
<feature type="compositionally biased region" description="Basic and acidic residues" evidence="1">
    <location>
        <begin position="459"/>
        <end position="477"/>
    </location>
</feature>
<organism evidence="2 3">
    <name type="scientific">Pseudorhodoferax soli</name>
    <dbReference type="NCBI Taxonomy" id="545864"/>
    <lineage>
        <taxon>Bacteria</taxon>
        <taxon>Pseudomonadati</taxon>
        <taxon>Pseudomonadota</taxon>
        <taxon>Betaproteobacteria</taxon>
        <taxon>Burkholderiales</taxon>
        <taxon>Comamonadaceae</taxon>
    </lineage>
</organism>
<proteinExistence type="predicted"/>
<protein>
    <submittedName>
        <fullName evidence="2">Uncharacterized protein</fullName>
    </submittedName>
</protein>
<sequence length="477" mass="51993">MPARKPTSKTNGNRFEFYVPRVAGTKPALPIGPGAKAVKAPATFVKKNFKVTAHPPFGAPGGLPKNVPIQDIDVLRAALECGYGKRRDWTALLLLNPSEAQDLAAYLLARLQMLLSCIYIDSQGARTPRGFYKTMETSEKAAMSFAAGGIATYLAAREWLSAAGERLDKFLHVGIFTKAIAGAPSPVQYNSTATKWPDYLAVTASGGWHVFESKGGVRRDRWRRVTEGLLQLNAVPQIGWATHPPAAATSMACVHASLDANQPIQVTVVDPPADAPSRPESQPVALIPEVAVLMKTLETIDQFRALTDMPAELRPTIGESWVERDCRQFPGVRASLPAGLLALEAEARDRLALFVATRDAIESEKFRSFSLRPKAAFTQAVDKELAGHALRFRDSPERNQLVELALDYRTDGFLVRVSSALDLNRFADEAARLASVANDISPERGDVVATSGGMRLTRKLREGPSEQTTREVERPRS</sequence>
<dbReference type="EMBL" id="QPJK01000006">
    <property type="protein sequence ID" value="RCW69222.1"/>
    <property type="molecule type" value="Genomic_DNA"/>
</dbReference>
<feature type="region of interest" description="Disordered" evidence="1">
    <location>
        <begin position="444"/>
        <end position="477"/>
    </location>
</feature>
<dbReference type="OrthoDB" id="9122499at2"/>
<dbReference type="AlphaFoldDB" id="A0A368XMI8"/>